<reference evidence="3 4" key="1">
    <citation type="submission" date="2015-05" db="EMBL/GenBank/DDBJ databases">
        <title>Evolution of Trichinella species and genotypes.</title>
        <authorList>
            <person name="Korhonen P.K."/>
            <person name="Edoardo P."/>
            <person name="Giuseppe L.R."/>
            <person name="Gasser R.B."/>
        </authorList>
    </citation>
    <scope>NUCLEOTIDE SEQUENCE [LARGE SCALE GENOMIC DNA]</scope>
    <source>
        <strain evidence="3">ISS10</strain>
    </source>
</reference>
<dbReference type="Proteomes" id="UP000054721">
    <property type="component" value="Unassembled WGS sequence"/>
</dbReference>
<proteinExistence type="predicted"/>
<keyword evidence="1" id="KW-1133">Transmembrane helix</keyword>
<feature type="chain" id="PRO_5006882052" description="Secreted protein" evidence="2">
    <location>
        <begin position="31"/>
        <end position="122"/>
    </location>
</feature>
<name>A0A0V1LRP8_9BILA</name>
<organism evidence="3 4">
    <name type="scientific">Trichinella nativa</name>
    <dbReference type="NCBI Taxonomy" id="6335"/>
    <lineage>
        <taxon>Eukaryota</taxon>
        <taxon>Metazoa</taxon>
        <taxon>Ecdysozoa</taxon>
        <taxon>Nematoda</taxon>
        <taxon>Enoplea</taxon>
        <taxon>Dorylaimia</taxon>
        <taxon>Trichinellida</taxon>
        <taxon>Trichinellidae</taxon>
        <taxon>Trichinella</taxon>
    </lineage>
</organism>
<accession>A0A0V1LRP8</accession>
<protein>
    <recommendedName>
        <fullName evidence="5">Secreted protein</fullName>
    </recommendedName>
</protein>
<feature type="transmembrane region" description="Helical" evidence="1">
    <location>
        <begin position="49"/>
        <end position="67"/>
    </location>
</feature>
<keyword evidence="1" id="KW-0472">Membrane</keyword>
<gene>
    <name evidence="3" type="ORF">T02_494</name>
</gene>
<evidence type="ECO:0000313" key="3">
    <source>
        <dbReference type="EMBL" id="KRZ62202.1"/>
    </source>
</evidence>
<keyword evidence="1" id="KW-0812">Transmembrane</keyword>
<keyword evidence="2" id="KW-0732">Signal</keyword>
<evidence type="ECO:0000256" key="1">
    <source>
        <dbReference type="SAM" id="Phobius"/>
    </source>
</evidence>
<evidence type="ECO:0000256" key="2">
    <source>
        <dbReference type="SAM" id="SignalP"/>
    </source>
</evidence>
<evidence type="ECO:0008006" key="5">
    <source>
        <dbReference type="Google" id="ProtNLM"/>
    </source>
</evidence>
<dbReference type="AlphaFoldDB" id="A0A0V1LRP8"/>
<evidence type="ECO:0000313" key="4">
    <source>
        <dbReference type="Proteomes" id="UP000054721"/>
    </source>
</evidence>
<comment type="caution">
    <text evidence="3">The sequence shown here is derived from an EMBL/GenBank/DDBJ whole genome shotgun (WGS) entry which is preliminary data.</text>
</comment>
<keyword evidence="4" id="KW-1185">Reference proteome</keyword>
<feature type="signal peptide" evidence="2">
    <location>
        <begin position="1"/>
        <end position="30"/>
    </location>
</feature>
<sequence>MKKNSTPAVWNDHFALLYFARILLLSSTAAVHDQLFIEVPSISRFGGEGVGSILQISFCGFCGRGLWRRRRRSPCKCVSFTLVKRMFTGISFLFTLHCGDNEPDYDTGRARKECASELGLID</sequence>
<dbReference type="EMBL" id="JYDW01000011">
    <property type="protein sequence ID" value="KRZ62202.1"/>
    <property type="molecule type" value="Genomic_DNA"/>
</dbReference>